<proteinExistence type="predicted"/>
<dbReference type="PANTHER" id="PTHR31793:SF24">
    <property type="entry name" value="LONG-CHAIN ACYL-COA THIOESTERASE FADM"/>
    <property type="match status" value="1"/>
</dbReference>
<organism evidence="1 2">
    <name type="scientific">Bdellovibrio svalbardensis</name>
    <dbReference type="NCBI Taxonomy" id="2972972"/>
    <lineage>
        <taxon>Bacteria</taxon>
        <taxon>Pseudomonadati</taxon>
        <taxon>Bdellovibrionota</taxon>
        <taxon>Bdellovibrionia</taxon>
        <taxon>Bdellovibrionales</taxon>
        <taxon>Pseudobdellovibrionaceae</taxon>
        <taxon>Bdellovibrio</taxon>
    </lineage>
</organism>
<evidence type="ECO:0000313" key="2">
    <source>
        <dbReference type="Proteomes" id="UP001152321"/>
    </source>
</evidence>
<comment type="caution">
    <text evidence="1">The sequence shown here is derived from an EMBL/GenBank/DDBJ whole genome shotgun (WGS) entry which is preliminary data.</text>
</comment>
<dbReference type="SUPFAM" id="SSF54637">
    <property type="entry name" value="Thioesterase/thiol ester dehydrase-isomerase"/>
    <property type="match status" value="1"/>
</dbReference>
<accession>A0ABT6DFP8</accession>
<keyword evidence="2" id="KW-1185">Reference proteome</keyword>
<dbReference type="PANTHER" id="PTHR31793">
    <property type="entry name" value="4-HYDROXYBENZOYL-COA THIOESTERASE FAMILY MEMBER"/>
    <property type="match status" value="1"/>
</dbReference>
<dbReference type="InterPro" id="IPR029069">
    <property type="entry name" value="HotDog_dom_sf"/>
</dbReference>
<dbReference type="Gene3D" id="3.10.129.10">
    <property type="entry name" value="Hotdog Thioesterase"/>
    <property type="match status" value="1"/>
</dbReference>
<dbReference type="EMBL" id="JANRMI010000001">
    <property type="protein sequence ID" value="MDG0815623.1"/>
    <property type="molecule type" value="Genomic_DNA"/>
</dbReference>
<protein>
    <submittedName>
        <fullName evidence="1">Acyl-CoA thioesterase</fullName>
    </submittedName>
</protein>
<dbReference type="InterPro" id="IPR050563">
    <property type="entry name" value="4-hydroxybenzoyl-CoA_TE"/>
</dbReference>
<dbReference type="RefSeq" id="WP_277577097.1">
    <property type="nucleotide sequence ID" value="NZ_JANRMI010000001.1"/>
</dbReference>
<dbReference type="CDD" id="cd00586">
    <property type="entry name" value="4HBT"/>
    <property type="match status" value="1"/>
</dbReference>
<reference evidence="1" key="1">
    <citation type="submission" date="2022-08" db="EMBL/GenBank/DDBJ databases">
        <title>Novel Bdellovibrio Species Isolated from Svalbard: Designation Bdellovibrio svalbardensis.</title>
        <authorList>
            <person name="Mitchell R.J."/>
            <person name="Choi S.Y."/>
        </authorList>
    </citation>
    <scope>NUCLEOTIDE SEQUENCE</scope>
    <source>
        <strain evidence="1">PAP01</strain>
    </source>
</reference>
<gene>
    <name evidence="1" type="ORF">NWE73_04550</name>
</gene>
<name>A0ABT6DFP8_9BACT</name>
<dbReference type="Pfam" id="PF13279">
    <property type="entry name" value="4HBT_2"/>
    <property type="match status" value="1"/>
</dbReference>
<dbReference type="Proteomes" id="UP001152321">
    <property type="component" value="Unassembled WGS sequence"/>
</dbReference>
<sequence length="135" mass="15596">MAETFHYKVTIKETHIDSYGHVNNAAYLSLYEEARWELITPRGYGFYKIHEIKKGPVVLDVNLKFMKEIRLRETITITCEVVDYKGKVGHMKQQMIKEDGTIASEALFTFGLFDMQARKLIEATPEWMTAIGMGE</sequence>
<evidence type="ECO:0000313" key="1">
    <source>
        <dbReference type="EMBL" id="MDG0815623.1"/>
    </source>
</evidence>